<dbReference type="AlphaFoldDB" id="A0A1H7MP26"/>
<dbReference type="Proteomes" id="UP000199283">
    <property type="component" value="Unassembled WGS sequence"/>
</dbReference>
<accession>A0A1H7MP26</accession>
<keyword evidence="4" id="KW-1185">Reference proteome</keyword>
<evidence type="ECO:0000313" key="3">
    <source>
        <dbReference type="EMBL" id="SEL13060.1"/>
    </source>
</evidence>
<keyword evidence="2" id="KW-0812">Transmembrane</keyword>
<dbReference type="EMBL" id="FNZQ01000003">
    <property type="protein sequence ID" value="SEL13060.1"/>
    <property type="molecule type" value="Genomic_DNA"/>
</dbReference>
<organism evidence="3 4">
    <name type="scientific">Jannaschia helgolandensis</name>
    <dbReference type="NCBI Taxonomy" id="188906"/>
    <lineage>
        <taxon>Bacteria</taxon>
        <taxon>Pseudomonadati</taxon>
        <taxon>Pseudomonadota</taxon>
        <taxon>Alphaproteobacteria</taxon>
        <taxon>Rhodobacterales</taxon>
        <taxon>Roseobacteraceae</taxon>
        <taxon>Jannaschia</taxon>
    </lineage>
</organism>
<feature type="region of interest" description="Disordered" evidence="1">
    <location>
        <begin position="669"/>
        <end position="700"/>
    </location>
</feature>
<protein>
    <submittedName>
        <fullName evidence="3">Uncharacterized conserved protein YhdP, contains DUF3971 and AsmA2 domains</fullName>
    </submittedName>
</protein>
<keyword evidence="2" id="KW-1133">Transmembrane helix</keyword>
<dbReference type="RefSeq" id="WP_092762360.1">
    <property type="nucleotide sequence ID" value="NZ_FNZQ01000003.1"/>
</dbReference>
<evidence type="ECO:0000256" key="2">
    <source>
        <dbReference type="SAM" id="Phobius"/>
    </source>
</evidence>
<keyword evidence="2" id="KW-0472">Membrane</keyword>
<feature type="transmembrane region" description="Helical" evidence="2">
    <location>
        <begin position="16"/>
        <end position="36"/>
    </location>
</feature>
<evidence type="ECO:0000256" key="1">
    <source>
        <dbReference type="SAM" id="MobiDB-lite"/>
    </source>
</evidence>
<reference evidence="3 4" key="1">
    <citation type="submission" date="2016-10" db="EMBL/GenBank/DDBJ databases">
        <authorList>
            <person name="de Groot N.N."/>
        </authorList>
    </citation>
    <scope>NUCLEOTIDE SEQUENCE [LARGE SCALE GENOMIC DNA]</scope>
    <source>
        <strain evidence="3 4">DSM 14858</strain>
    </source>
</reference>
<feature type="compositionally biased region" description="Pro residues" evidence="1">
    <location>
        <begin position="676"/>
        <end position="694"/>
    </location>
</feature>
<proteinExistence type="predicted"/>
<gene>
    <name evidence="3" type="ORF">SAMN04488526_2012</name>
</gene>
<name>A0A1H7MP26_9RHOB</name>
<evidence type="ECO:0000313" key="4">
    <source>
        <dbReference type="Proteomes" id="UP000199283"/>
    </source>
</evidence>
<dbReference type="STRING" id="188906.SAMN04488526_2012"/>
<dbReference type="OrthoDB" id="7161641at2"/>
<sequence>MPQAPDRPVRRPGQRALRGVGVLLLIVGVIAAGTAFRLTRGPIALPEWTVDRIEERIGRNLGPRAVSMGQVAISYDLRDQALRLVLRDAQLTDAGVQVLLLPDARVTLDGAALLRGKLRPRTVAVEGLTLDMSRDAERRFSLAFGSGGGALPGTWAEALASLDTALATPAIAALDNVTIEGVTVRFDDVITGLSQQTENGTFTWARQGAGVRLTLTSDLRLGARRAQAALSLLRRTDDDGAGQGAEATFALTSLSLAGLADMLPNIPALTLVTGEVSATAAMTLSEDGTPGPLRGRVVGRDARMTDHASMALDRAVLAFDWLPGSGRIGLSEISASSDEIAVLAGGQVLLDDGLTGPVQVQLQLGETIFDPEGLLDRRVEFRQGVIEARLIQRPLGLRIGQAMVTGPSGTARLSGRLDYGAEGAVGALRLSVPRMNVADLTALWPPSLQTQARDWFTTNLLDGQATDATALVRIAPGQPPEVAASFDFADGNFRYMRAMPLATGAAGAAQLSGNRLTLRVDRGRVPAIGPDPSDPTGPGGEVDIAGSTFTILDTTQRPSTGKLALLARGEIGDMLTLLDNPPFRLLQRLNKTRDMASGRAEARVSATLPLRKGNAPADFVYDVTARLTDVESRSIVPGRLIAADDLTLTVVPGHVQIAGDMALEGVPFSGRWQQSLPPPSTTPLDPNAPPPPARRLPEPGRVTGTARISPDGLARLGIALDALSLRGSAQADISVSLPQGAAPRLSVTSDLRGMSVALPVISWSKPAERSASFAVEATLGAVPEVTRIKLDAPGLTAQGHVTLRPNGGGLELATFDSVDTGWFRGPLVLTGRGPGVSPAISIRSGQADLRRALLAGDAGSGGGGDSAPLEIALNRLTITEGIALTDLRATLRGGSGSFTGRINGGAAVEGVLAPQGGGSAVQVRGTDGGAVLQSAGLFRDARGGSITMTLRPTGQTGVYSGALRMGNVRVRNAPALASLLQALSVVGILEQLGGEGLFFQTVESDFTLRPDDIVVQRASAVGPSMSITADGTYDIGTKRMDLQGVISPIYLVNGLFGALFARRDEGLFGFTYRLTGLAADPQVSVNPLSILTPGVFRDIFRKSPPS</sequence>